<keyword evidence="1" id="KW-0677">Repeat</keyword>
<gene>
    <name evidence="4" type="ORF">BaRGS_00030119</name>
</gene>
<dbReference type="PANTHER" id="PTHR24173">
    <property type="entry name" value="ANKYRIN REPEAT CONTAINING"/>
    <property type="match status" value="1"/>
</dbReference>
<keyword evidence="5" id="KW-1185">Reference proteome</keyword>
<dbReference type="AlphaFoldDB" id="A0ABD0JU74"/>
<evidence type="ECO:0000256" key="2">
    <source>
        <dbReference type="ARBA" id="ARBA00023043"/>
    </source>
</evidence>
<evidence type="ECO:0000256" key="3">
    <source>
        <dbReference type="PROSITE-ProRule" id="PRU00023"/>
    </source>
</evidence>
<accession>A0ABD0JU74</accession>
<dbReference type="Gene3D" id="1.25.40.20">
    <property type="entry name" value="Ankyrin repeat-containing domain"/>
    <property type="match status" value="1"/>
</dbReference>
<dbReference type="Pfam" id="PF12796">
    <property type="entry name" value="Ank_2"/>
    <property type="match status" value="1"/>
</dbReference>
<name>A0ABD0JU74_9CAEN</name>
<dbReference type="InterPro" id="IPR002110">
    <property type="entry name" value="Ankyrin_rpt"/>
</dbReference>
<reference evidence="4 5" key="1">
    <citation type="journal article" date="2023" name="Sci. Data">
        <title>Genome assembly of the Korean intertidal mud-creeper Batillaria attramentaria.</title>
        <authorList>
            <person name="Patra A.K."/>
            <person name="Ho P.T."/>
            <person name="Jun S."/>
            <person name="Lee S.J."/>
            <person name="Kim Y."/>
            <person name="Won Y.J."/>
        </authorList>
    </citation>
    <scope>NUCLEOTIDE SEQUENCE [LARGE SCALE GENOMIC DNA]</scope>
    <source>
        <strain evidence="4">Wonlab-2016</strain>
    </source>
</reference>
<organism evidence="4 5">
    <name type="scientific">Batillaria attramentaria</name>
    <dbReference type="NCBI Taxonomy" id="370345"/>
    <lineage>
        <taxon>Eukaryota</taxon>
        <taxon>Metazoa</taxon>
        <taxon>Spiralia</taxon>
        <taxon>Lophotrochozoa</taxon>
        <taxon>Mollusca</taxon>
        <taxon>Gastropoda</taxon>
        <taxon>Caenogastropoda</taxon>
        <taxon>Sorbeoconcha</taxon>
        <taxon>Cerithioidea</taxon>
        <taxon>Batillariidae</taxon>
        <taxon>Batillaria</taxon>
    </lineage>
</organism>
<keyword evidence="2 3" id="KW-0040">ANK repeat</keyword>
<sequence length="355" mass="40077">MLSLSIFGNPGSSSMKAPTDARKEAVTFLGLLRHNEDHLVERTKQLLKKDRRLIQDMFTSLIDEWTPLHACTLRGARKLVKMAMKAGVHPDLEMGLPEGLPGRCTPLHLAAYRGDVSIIQLLVQNNASLNARDSTNRTPLYYAASRNNTFAARKLIKYGAEISDLTHEQRVYYKEDIEREDNSGLYFCIKTARVVTSVGKLRTSLSCLSQNEALLHNDAVVWFGLLMNDFVKLREVCPQRSRNKSFLSILDKMDSYVNNKMPVIFRQRLVSQNGVYVAACLHLAVEIDWQCIDYCLSCHKVIVGEPQCQIILSFSPHTVILVAGQAVHHSKEAELTDNLQFKLDSEAVLFRSVRT</sequence>
<dbReference type="SMART" id="SM00248">
    <property type="entry name" value="ANK"/>
    <property type="match status" value="3"/>
</dbReference>
<proteinExistence type="predicted"/>
<protein>
    <recommendedName>
        <fullName evidence="6">ANK_REP_REGION domain-containing protein</fullName>
    </recommendedName>
</protein>
<evidence type="ECO:0008006" key="6">
    <source>
        <dbReference type="Google" id="ProtNLM"/>
    </source>
</evidence>
<feature type="repeat" description="ANK" evidence="3">
    <location>
        <begin position="102"/>
        <end position="134"/>
    </location>
</feature>
<evidence type="ECO:0000313" key="5">
    <source>
        <dbReference type="Proteomes" id="UP001519460"/>
    </source>
</evidence>
<dbReference type="PANTHER" id="PTHR24173:SF74">
    <property type="entry name" value="ANKYRIN REPEAT DOMAIN-CONTAINING PROTEIN 16"/>
    <property type="match status" value="1"/>
</dbReference>
<dbReference type="InterPro" id="IPR036770">
    <property type="entry name" value="Ankyrin_rpt-contain_sf"/>
</dbReference>
<dbReference type="EMBL" id="JACVVK020000320">
    <property type="protein sequence ID" value="KAK7478656.1"/>
    <property type="molecule type" value="Genomic_DNA"/>
</dbReference>
<dbReference type="PROSITE" id="PS50088">
    <property type="entry name" value="ANK_REPEAT"/>
    <property type="match status" value="2"/>
</dbReference>
<dbReference type="SUPFAM" id="SSF48403">
    <property type="entry name" value="Ankyrin repeat"/>
    <property type="match status" value="1"/>
</dbReference>
<evidence type="ECO:0000256" key="1">
    <source>
        <dbReference type="ARBA" id="ARBA00022737"/>
    </source>
</evidence>
<evidence type="ECO:0000313" key="4">
    <source>
        <dbReference type="EMBL" id="KAK7478656.1"/>
    </source>
</evidence>
<comment type="caution">
    <text evidence="4">The sequence shown here is derived from an EMBL/GenBank/DDBJ whole genome shotgun (WGS) entry which is preliminary data.</text>
</comment>
<dbReference type="PROSITE" id="PS50297">
    <property type="entry name" value="ANK_REP_REGION"/>
    <property type="match status" value="2"/>
</dbReference>
<feature type="repeat" description="ANK" evidence="3">
    <location>
        <begin position="135"/>
        <end position="167"/>
    </location>
</feature>
<dbReference type="Proteomes" id="UP001519460">
    <property type="component" value="Unassembled WGS sequence"/>
</dbReference>